<protein>
    <submittedName>
        <fullName evidence="7">YfcC family protein</fullName>
    </submittedName>
</protein>
<feature type="transmembrane region" description="Helical" evidence="6">
    <location>
        <begin position="386"/>
        <end position="408"/>
    </location>
</feature>
<reference evidence="7" key="2">
    <citation type="submission" date="2021-04" db="EMBL/GenBank/DDBJ databases">
        <authorList>
            <person name="Dong X."/>
        </authorList>
    </citation>
    <scope>NUCLEOTIDE SEQUENCE</scope>
    <source>
        <strain evidence="7">ZWT</strain>
    </source>
</reference>
<dbReference type="AlphaFoldDB" id="A0A9J6NX57"/>
<dbReference type="PANTHER" id="PTHR43652">
    <property type="entry name" value="BASIC AMINO ACID ANTIPORTER YFCC-RELATED"/>
    <property type="match status" value="1"/>
</dbReference>
<keyword evidence="8" id="KW-1185">Reference proteome</keyword>
<dbReference type="InterPro" id="IPR018385">
    <property type="entry name" value="C4_dicarb_anaerob_car-like"/>
</dbReference>
<feature type="transmembrane region" description="Helical" evidence="6">
    <location>
        <begin position="451"/>
        <end position="469"/>
    </location>
</feature>
<organism evidence="7 8">
    <name type="scientific">Oceanirhabdus seepicola</name>
    <dbReference type="NCBI Taxonomy" id="2828781"/>
    <lineage>
        <taxon>Bacteria</taxon>
        <taxon>Bacillati</taxon>
        <taxon>Bacillota</taxon>
        <taxon>Clostridia</taxon>
        <taxon>Eubacteriales</taxon>
        <taxon>Clostridiaceae</taxon>
        <taxon>Oceanirhabdus</taxon>
    </lineage>
</organism>
<feature type="transmembrane region" description="Helical" evidence="6">
    <location>
        <begin position="163"/>
        <end position="183"/>
    </location>
</feature>
<accession>A0A9J6NX57</accession>
<evidence type="ECO:0000256" key="5">
    <source>
        <dbReference type="ARBA" id="ARBA00023136"/>
    </source>
</evidence>
<keyword evidence="2" id="KW-1003">Cell membrane</keyword>
<evidence type="ECO:0000256" key="2">
    <source>
        <dbReference type="ARBA" id="ARBA00022475"/>
    </source>
</evidence>
<dbReference type="InterPro" id="IPR051679">
    <property type="entry name" value="DASS-Related_Transporters"/>
</dbReference>
<reference evidence="7" key="1">
    <citation type="journal article" date="2021" name="mSystems">
        <title>Bacteria and Archaea Synergistically Convert Glycine Betaine to Biogenic Methane in the Formosa Cold Seep of the South China Sea.</title>
        <authorList>
            <person name="Li L."/>
            <person name="Zhang W."/>
            <person name="Zhang S."/>
            <person name="Song L."/>
            <person name="Sun Q."/>
            <person name="Zhang H."/>
            <person name="Xiang H."/>
            <person name="Dong X."/>
        </authorList>
    </citation>
    <scope>NUCLEOTIDE SEQUENCE</scope>
    <source>
        <strain evidence="7">ZWT</strain>
    </source>
</reference>
<feature type="transmembrane region" description="Helical" evidence="6">
    <location>
        <begin position="420"/>
        <end position="439"/>
    </location>
</feature>
<sequence length="470" mass="52782">MNWNHSSKLINKKSYISAIITLSLLMIISGLLTIIIPSGKYINDTFVYIEKEPYPIWRWFLAPLEVLIHGNSIAIIMIIIFLLLVGGSIASLKEAKILQFLIMRLSEKFSENKKTLILVLCFIFMSLGACLGIFEEIIPLIPFIVLLSWSLGWDTLMGLGLSLVSCGFGFAAAILNPFTIGVAQTLANVPIFSGALFRVLIFLITYLILVTFLINYSNKLEKEKYSSPVYFQDLICKEKYNVVDYSLLKNNNNFRKAVENFLFYMMLMLIIIILPFFIVFFSNYTLILISINILVASITTCYQTEMPLRDIFIIILKGMLALSPAILLILMASSINYIITTGGILHTLIFYCSNAISSAPPILSILLIYLIVLVLNFFISSGSAKAFLIIPLLVPLAEIIGVEKQLAILAFQFGDGFSNILYPTNAVLLISLGLSNVSYSTWFKWLIKLQLLMLLITSLILCIAYFIGYK</sequence>
<evidence type="ECO:0000256" key="3">
    <source>
        <dbReference type="ARBA" id="ARBA00022692"/>
    </source>
</evidence>
<dbReference type="EMBL" id="JAGSOJ010000001">
    <property type="protein sequence ID" value="MCM1988582.1"/>
    <property type="molecule type" value="Genomic_DNA"/>
</dbReference>
<feature type="transmembrane region" description="Helical" evidence="6">
    <location>
        <begin position="284"/>
        <end position="302"/>
    </location>
</feature>
<name>A0A9J6NX57_9CLOT</name>
<dbReference type="PANTHER" id="PTHR43652:SF2">
    <property type="entry name" value="BASIC AMINO ACID ANTIPORTER YFCC-RELATED"/>
    <property type="match status" value="1"/>
</dbReference>
<dbReference type="Pfam" id="PF03606">
    <property type="entry name" value="DcuC"/>
    <property type="match status" value="1"/>
</dbReference>
<dbReference type="Proteomes" id="UP001056429">
    <property type="component" value="Unassembled WGS sequence"/>
</dbReference>
<feature type="transmembrane region" description="Helical" evidence="6">
    <location>
        <begin position="314"/>
        <end position="339"/>
    </location>
</feature>
<evidence type="ECO:0000313" key="7">
    <source>
        <dbReference type="EMBL" id="MCM1988582.1"/>
    </source>
</evidence>
<comment type="subcellular location">
    <subcellularLocation>
        <location evidence="1">Cell membrane</location>
        <topology evidence="1">Multi-pass membrane protein</topology>
    </subcellularLocation>
</comment>
<dbReference type="GO" id="GO:0005886">
    <property type="term" value="C:plasma membrane"/>
    <property type="evidence" value="ECO:0007669"/>
    <property type="project" value="UniProtKB-SubCell"/>
</dbReference>
<keyword evidence="4 6" id="KW-1133">Transmembrane helix</keyword>
<feature type="transmembrane region" description="Helical" evidence="6">
    <location>
        <begin position="261"/>
        <end position="278"/>
    </location>
</feature>
<comment type="caution">
    <text evidence="7">The sequence shown here is derived from an EMBL/GenBank/DDBJ whole genome shotgun (WGS) entry which is preliminary data.</text>
</comment>
<evidence type="ECO:0000256" key="6">
    <source>
        <dbReference type="SAM" id="Phobius"/>
    </source>
</evidence>
<feature type="transmembrane region" description="Helical" evidence="6">
    <location>
        <begin position="15"/>
        <end position="36"/>
    </location>
</feature>
<feature type="transmembrane region" description="Helical" evidence="6">
    <location>
        <begin position="73"/>
        <end position="95"/>
    </location>
</feature>
<feature type="transmembrane region" description="Helical" evidence="6">
    <location>
        <begin position="116"/>
        <end position="134"/>
    </location>
</feature>
<keyword evidence="5 6" id="KW-0472">Membrane</keyword>
<evidence type="ECO:0000256" key="1">
    <source>
        <dbReference type="ARBA" id="ARBA00004651"/>
    </source>
</evidence>
<gene>
    <name evidence="7" type="ORF">KDK92_02435</name>
</gene>
<proteinExistence type="predicted"/>
<feature type="transmembrane region" description="Helical" evidence="6">
    <location>
        <begin position="359"/>
        <end position="379"/>
    </location>
</feature>
<feature type="transmembrane region" description="Helical" evidence="6">
    <location>
        <begin position="195"/>
        <end position="216"/>
    </location>
</feature>
<evidence type="ECO:0000256" key="4">
    <source>
        <dbReference type="ARBA" id="ARBA00022989"/>
    </source>
</evidence>
<evidence type="ECO:0000313" key="8">
    <source>
        <dbReference type="Proteomes" id="UP001056429"/>
    </source>
</evidence>
<keyword evidence="3 6" id="KW-0812">Transmembrane</keyword>